<evidence type="ECO:0000259" key="4">
    <source>
        <dbReference type="Pfam" id="PF03016"/>
    </source>
</evidence>
<keyword evidence="3" id="KW-0333">Golgi apparatus</keyword>
<comment type="similarity">
    <text evidence="2">Belongs to the glycosyltransferase 47 family.</text>
</comment>
<dbReference type="Gene3D" id="2.10.25.10">
    <property type="entry name" value="Laminin"/>
    <property type="match status" value="1"/>
</dbReference>
<dbReference type="GO" id="GO:0000139">
    <property type="term" value="C:Golgi membrane"/>
    <property type="evidence" value="ECO:0007669"/>
    <property type="project" value="UniProtKB-SubCell"/>
</dbReference>
<dbReference type="InterPro" id="IPR004263">
    <property type="entry name" value="Exostosin"/>
</dbReference>
<dbReference type="Pfam" id="PF23106">
    <property type="entry name" value="EGF_Teneurin"/>
    <property type="match status" value="1"/>
</dbReference>
<evidence type="ECO:0000256" key="2">
    <source>
        <dbReference type="ARBA" id="ARBA00010271"/>
    </source>
</evidence>
<sequence>MAASAKSRNPCQDKDGQPIAFGQEPYERLFGPNGWCMAPKPDLVCPCVKDGLDGVDCVETFEHTCANQCNGHGVCKLGFCKCDEGWFGHDCAYRMEGVAYTPGHEETNRPWIKGQVRTPAAKDPEPGEKRLRPRIWVYELPSDYNTLLLQYRVANRLYRYGNSSYSVDSSGYQLEMALHEMMLQSPHRTLDPEEADFFYVPVYTSCVINPIAAWGPGPFYHMPGIGRFVSHDEASCWIPNEIRPAIILSHWGRTDPDHMSWTSYGARLCGLRAGCFSLSAALPQAGDNYTAEHRHDSFLPRGHLERITKGPCFDKKKDLVIPSLHGPKFYEFSPLAGRPTKPRDRLAVFKGRMLFHVKAYSRGVRQRMATAAWSQDWLGKHNILIGDHANFTDGPSYGELMASSVFCIAVIGEGWTSRAEDAITHGCIPVLVMDHVAGVYGTILDENDIYVRVNFDDVERIPQILKAIPAETVLRLQKNIGKVWKRFVWSSYRPFLDQWKSVQASNAELSEIEPASLPARETEWDIEQGDAFMTLMEWLHGKMR</sequence>
<dbReference type="EMBL" id="JASFZW010000008">
    <property type="protein sequence ID" value="KAK2077054.1"/>
    <property type="molecule type" value="Genomic_DNA"/>
</dbReference>
<evidence type="ECO:0000256" key="3">
    <source>
        <dbReference type="ARBA" id="ARBA00023034"/>
    </source>
</evidence>
<feature type="domain" description="Exostosin GT47" evidence="4">
    <location>
        <begin position="313"/>
        <end position="467"/>
    </location>
</feature>
<reference evidence="5" key="1">
    <citation type="submission" date="2021-01" db="EMBL/GenBank/DDBJ databases">
        <authorList>
            <person name="Eckstrom K.M.E."/>
        </authorList>
    </citation>
    <scope>NUCLEOTIDE SEQUENCE</scope>
    <source>
        <strain evidence="5">UVCC 0001</strain>
    </source>
</reference>
<dbReference type="SUPFAM" id="SSF57196">
    <property type="entry name" value="EGF/Laminin"/>
    <property type="match status" value="1"/>
</dbReference>
<dbReference type="GO" id="GO:0016757">
    <property type="term" value="F:glycosyltransferase activity"/>
    <property type="evidence" value="ECO:0007669"/>
    <property type="project" value="InterPro"/>
</dbReference>
<evidence type="ECO:0000313" key="5">
    <source>
        <dbReference type="EMBL" id="KAK2077054.1"/>
    </source>
</evidence>
<dbReference type="PANTHER" id="PTHR11062:SF281">
    <property type="entry name" value="EXOSTOSIN-LIKE 2"/>
    <property type="match status" value="1"/>
</dbReference>
<evidence type="ECO:0000256" key="1">
    <source>
        <dbReference type="ARBA" id="ARBA00004323"/>
    </source>
</evidence>
<accession>A0AAD9MGJ5</accession>
<proteinExistence type="inferred from homology"/>
<gene>
    <name evidence="5" type="ORF">QBZ16_005282</name>
</gene>
<dbReference type="Pfam" id="PF03016">
    <property type="entry name" value="Exostosin_GT47"/>
    <property type="match status" value="2"/>
</dbReference>
<feature type="domain" description="Exostosin GT47" evidence="4">
    <location>
        <begin position="133"/>
        <end position="210"/>
    </location>
</feature>
<evidence type="ECO:0000313" key="6">
    <source>
        <dbReference type="Proteomes" id="UP001255856"/>
    </source>
</evidence>
<dbReference type="Proteomes" id="UP001255856">
    <property type="component" value="Unassembled WGS sequence"/>
</dbReference>
<comment type="caution">
    <text evidence="5">The sequence shown here is derived from an EMBL/GenBank/DDBJ whole genome shotgun (WGS) entry which is preliminary data.</text>
</comment>
<name>A0AAD9MGJ5_PROWI</name>
<protein>
    <recommendedName>
        <fullName evidence="4">Exostosin GT47 domain-containing protein</fullName>
    </recommendedName>
</protein>
<keyword evidence="6" id="KW-1185">Reference proteome</keyword>
<dbReference type="InterPro" id="IPR040911">
    <property type="entry name" value="Exostosin_GT47"/>
</dbReference>
<comment type="subcellular location">
    <subcellularLocation>
        <location evidence="1">Golgi apparatus membrane</location>
        <topology evidence="1">Single-pass type II membrane protein</topology>
    </subcellularLocation>
</comment>
<dbReference type="PANTHER" id="PTHR11062">
    <property type="entry name" value="EXOSTOSIN HEPARAN SULFATE GLYCOSYLTRANSFERASE -RELATED"/>
    <property type="match status" value="1"/>
</dbReference>
<organism evidence="5 6">
    <name type="scientific">Prototheca wickerhamii</name>
    <dbReference type="NCBI Taxonomy" id="3111"/>
    <lineage>
        <taxon>Eukaryota</taxon>
        <taxon>Viridiplantae</taxon>
        <taxon>Chlorophyta</taxon>
        <taxon>core chlorophytes</taxon>
        <taxon>Trebouxiophyceae</taxon>
        <taxon>Chlorellales</taxon>
        <taxon>Chlorellaceae</taxon>
        <taxon>Prototheca</taxon>
    </lineage>
</organism>
<dbReference type="AlphaFoldDB" id="A0AAD9MGJ5"/>